<evidence type="ECO:0000313" key="1">
    <source>
        <dbReference type="EMBL" id="MET3695358.1"/>
    </source>
</evidence>
<name>A0ABV2LBZ4_9HYPH</name>
<proteinExistence type="predicted"/>
<dbReference type="RefSeq" id="WP_238279358.1">
    <property type="nucleotide sequence ID" value="NZ_BPQL01000055.1"/>
</dbReference>
<sequence length="72" mass="7399">MTSSERAAYDLGIRAAIDAARIVAITIECADDASTFRKRVTAEALAAFAEAAEGLKLGPGRGAASSSEPEKT</sequence>
<dbReference type="Proteomes" id="UP001549145">
    <property type="component" value="Unassembled WGS sequence"/>
</dbReference>
<gene>
    <name evidence="1" type="ORF">ABID43_004926</name>
</gene>
<accession>A0ABV2LBZ4</accession>
<dbReference type="EMBL" id="JBEPMM010000027">
    <property type="protein sequence ID" value="MET3695358.1"/>
    <property type="molecule type" value="Genomic_DNA"/>
</dbReference>
<evidence type="ECO:0000313" key="2">
    <source>
        <dbReference type="Proteomes" id="UP001549145"/>
    </source>
</evidence>
<organism evidence="1 2">
    <name type="scientific">Methylobacterium goesingense</name>
    <dbReference type="NCBI Taxonomy" id="243690"/>
    <lineage>
        <taxon>Bacteria</taxon>
        <taxon>Pseudomonadati</taxon>
        <taxon>Pseudomonadota</taxon>
        <taxon>Alphaproteobacteria</taxon>
        <taxon>Hyphomicrobiales</taxon>
        <taxon>Methylobacteriaceae</taxon>
        <taxon>Methylobacterium</taxon>
    </lineage>
</organism>
<comment type="caution">
    <text evidence="1">The sequence shown here is derived from an EMBL/GenBank/DDBJ whole genome shotgun (WGS) entry which is preliminary data.</text>
</comment>
<keyword evidence="2" id="KW-1185">Reference proteome</keyword>
<reference evidence="1 2" key="1">
    <citation type="submission" date="2024-06" db="EMBL/GenBank/DDBJ databases">
        <title>Genomic Encyclopedia of Type Strains, Phase IV (KMG-IV): sequencing the most valuable type-strain genomes for metagenomic binning, comparative biology and taxonomic classification.</title>
        <authorList>
            <person name="Goeker M."/>
        </authorList>
    </citation>
    <scope>NUCLEOTIDE SEQUENCE [LARGE SCALE GENOMIC DNA]</scope>
    <source>
        <strain evidence="1 2">DSM 21331</strain>
    </source>
</reference>
<protein>
    <submittedName>
        <fullName evidence="1">Uncharacterized protein</fullName>
    </submittedName>
</protein>